<name>A0ABU0AVD7_9FIRM</name>
<protein>
    <recommendedName>
        <fullName evidence="6">Ribosomal RNA small subunit methyltransferase G</fullName>
        <ecNumber evidence="6">2.1.1.-</ecNumber>
    </recommendedName>
    <alternativeName>
        <fullName evidence="6">16S rRNA 7-methylguanosine methyltransferase</fullName>
        <shortName evidence="6">16S rRNA m7G methyltransferase</shortName>
    </alternativeName>
</protein>
<feature type="binding site" evidence="6">
    <location>
        <begin position="125"/>
        <end position="126"/>
    </location>
    <ligand>
        <name>S-adenosyl-L-methionine</name>
        <dbReference type="ChEBI" id="CHEBI:59789"/>
    </ligand>
</feature>
<keyword evidence="2 6" id="KW-0698">rRNA processing</keyword>
<reference evidence="7 8" key="1">
    <citation type="submission" date="2023-07" db="EMBL/GenBank/DDBJ databases">
        <title>Genomic Encyclopedia of Type Strains, Phase IV (KMG-IV): sequencing the most valuable type-strain genomes for metagenomic binning, comparative biology and taxonomic classification.</title>
        <authorList>
            <person name="Goeker M."/>
        </authorList>
    </citation>
    <scope>NUCLEOTIDE SEQUENCE [LARGE SCALE GENOMIC DNA]</scope>
    <source>
        <strain evidence="7 8">DSM 22616</strain>
    </source>
</reference>
<keyword evidence="5 6" id="KW-0949">S-adenosyl-L-methionine</keyword>
<comment type="subcellular location">
    <subcellularLocation>
        <location evidence="6">Cytoplasm</location>
    </subcellularLocation>
</comment>
<dbReference type="PIRSF" id="PIRSF003078">
    <property type="entry name" value="GidB"/>
    <property type="match status" value="1"/>
</dbReference>
<keyword evidence="3 6" id="KW-0489">Methyltransferase</keyword>
<dbReference type="InterPro" id="IPR003682">
    <property type="entry name" value="rRNA_ssu_MeTfrase_G"/>
</dbReference>
<evidence type="ECO:0000256" key="4">
    <source>
        <dbReference type="ARBA" id="ARBA00022679"/>
    </source>
</evidence>
<dbReference type="CDD" id="cd02440">
    <property type="entry name" value="AdoMet_MTases"/>
    <property type="match status" value="1"/>
</dbReference>
<dbReference type="Proteomes" id="UP001236559">
    <property type="component" value="Unassembled WGS sequence"/>
</dbReference>
<evidence type="ECO:0000256" key="2">
    <source>
        <dbReference type="ARBA" id="ARBA00022552"/>
    </source>
</evidence>
<comment type="function">
    <text evidence="6">Specifically methylates the N7 position of a guanine in 16S rRNA.</text>
</comment>
<feature type="binding site" evidence="6">
    <location>
        <position position="79"/>
    </location>
    <ligand>
        <name>S-adenosyl-L-methionine</name>
        <dbReference type="ChEBI" id="CHEBI:59789"/>
    </ligand>
</feature>
<dbReference type="RefSeq" id="WP_307495176.1">
    <property type="nucleotide sequence ID" value="NZ_JAUSTN010000005.1"/>
</dbReference>
<evidence type="ECO:0000313" key="7">
    <source>
        <dbReference type="EMBL" id="MDQ0275174.1"/>
    </source>
</evidence>
<evidence type="ECO:0000313" key="8">
    <source>
        <dbReference type="Proteomes" id="UP001236559"/>
    </source>
</evidence>
<dbReference type="EC" id="2.1.1.-" evidence="6"/>
<sequence length="233" mass="26827">MKFEEILKEYNIDINPEQINQFEIYKKLLLEWNEKINITRITEAQEIYIKHFLDSLTLINTGLIKEGKSLIDIGTGGGFPGLPLKIMYPDLKMTLMDSLNKRIIFLQEVIKELNLKNIEAVHGRAEEYGRKEDYREKFDLVTNRALANMSSLAEYSLPFVKKAGYFIAMKGSEYKEEVKEAKNAIDILGGKIVDIKEIRLPGEILHSLIIVEKIRETPKKYPRAGGKPRTQPL</sequence>
<dbReference type="SUPFAM" id="SSF53335">
    <property type="entry name" value="S-adenosyl-L-methionine-dependent methyltransferases"/>
    <property type="match status" value="1"/>
</dbReference>
<feature type="binding site" evidence="6">
    <location>
        <position position="74"/>
    </location>
    <ligand>
        <name>S-adenosyl-L-methionine</name>
        <dbReference type="ChEBI" id="CHEBI:59789"/>
    </ligand>
</feature>
<comment type="similarity">
    <text evidence="6">Belongs to the methyltransferase superfamily. RNA methyltransferase RsmG family.</text>
</comment>
<dbReference type="Gene3D" id="3.40.50.150">
    <property type="entry name" value="Vaccinia Virus protein VP39"/>
    <property type="match status" value="1"/>
</dbReference>
<gene>
    <name evidence="6" type="primary">rsmG</name>
    <name evidence="7" type="ORF">J2S72_001198</name>
</gene>
<evidence type="ECO:0000256" key="6">
    <source>
        <dbReference type="HAMAP-Rule" id="MF_00074"/>
    </source>
</evidence>
<keyword evidence="1 6" id="KW-0963">Cytoplasm</keyword>
<keyword evidence="4 6" id="KW-0808">Transferase</keyword>
<dbReference type="Pfam" id="PF02527">
    <property type="entry name" value="GidB"/>
    <property type="match status" value="1"/>
</dbReference>
<evidence type="ECO:0000256" key="1">
    <source>
        <dbReference type="ARBA" id="ARBA00022490"/>
    </source>
</evidence>
<evidence type="ECO:0000256" key="3">
    <source>
        <dbReference type="ARBA" id="ARBA00022603"/>
    </source>
</evidence>
<comment type="caution">
    <text evidence="7">The sequence shown here is derived from an EMBL/GenBank/DDBJ whole genome shotgun (WGS) entry which is preliminary data.</text>
</comment>
<accession>A0ABU0AVD7</accession>
<comment type="caution">
    <text evidence="6">Lacks conserved residue(s) required for the propagation of feature annotation.</text>
</comment>
<dbReference type="EMBL" id="JAUSTN010000005">
    <property type="protein sequence ID" value="MDQ0275174.1"/>
    <property type="molecule type" value="Genomic_DNA"/>
</dbReference>
<organism evidence="7 8">
    <name type="scientific">Peptoniphilus koenoeneniae</name>
    <dbReference type="NCBI Taxonomy" id="507751"/>
    <lineage>
        <taxon>Bacteria</taxon>
        <taxon>Bacillati</taxon>
        <taxon>Bacillota</taxon>
        <taxon>Tissierellia</taxon>
        <taxon>Tissierellales</taxon>
        <taxon>Peptoniphilaceae</taxon>
        <taxon>Peptoniphilus</taxon>
    </lineage>
</organism>
<dbReference type="PANTHER" id="PTHR31760:SF0">
    <property type="entry name" value="S-ADENOSYL-L-METHIONINE-DEPENDENT METHYLTRANSFERASES SUPERFAMILY PROTEIN"/>
    <property type="match status" value="1"/>
</dbReference>
<dbReference type="PANTHER" id="PTHR31760">
    <property type="entry name" value="S-ADENOSYL-L-METHIONINE-DEPENDENT METHYLTRANSFERASES SUPERFAMILY PROTEIN"/>
    <property type="match status" value="1"/>
</dbReference>
<keyword evidence="8" id="KW-1185">Reference proteome</keyword>
<dbReference type="GO" id="GO:0008168">
    <property type="term" value="F:methyltransferase activity"/>
    <property type="evidence" value="ECO:0007669"/>
    <property type="project" value="UniProtKB-KW"/>
</dbReference>
<dbReference type="NCBIfam" id="TIGR00138">
    <property type="entry name" value="rsmG_gidB"/>
    <property type="match status" value="1"/>
</dbReference>
<dbReference type="InterPro" id="IPR029063">
    <property type="entry name" value="SAM-dependent_MTases_sf"/>
</dbReference>
<dbReference type="GO" id="GO:0032259">
    <property type="term" value="P:methylation"/>
    <property type="evidence" value="ECO:0007669"/>
    <property type="project" value="UniProtKB-KW"/>
</dbReference>
<evidence type="ECO:0000256" key="5">
    <source>
        <dbReference type="ARBA" id="ARBA00022691"/>
    </source>
</evidence>
<proteinExistence type="inferred from homology"/>
<dbReference type="HAMAP" id="MF_00074">
    <property type="entry name" value="16SrRNA_methyltr_G"/>
    <property type="match status" value="1"/>
</dbReference>
<feature type="binding site" evidence="6">
    <location>
        <position position="144"/>
    </location>
    <ligand>
        <name>S-adenosyl-L-methionine</name>
        <dbReference type="ChEBI" id="CHEBI:59789"/>
    </ligand>
</feature>